<gene>
    <name evidence="3" type="ORF">JI75_06385</name>
</gene>
<feature type="domain" description="Fido" evidence="2">
    <location>
        <begin position="132"/>
        <end position="289"/>
    </location>
</feature>
<dbReference type="EMBL" id="CP009302">
    <property type="protein sequence ID" value="AJC12337.1"/>
    <property type="molecule type" value="Genomic_DNA"/>
</dbReference>
<dbReference type="SUPFAM" id="SSF140931">
    <property type="entry name" value="Fic-like"/>
    <property type="match status" value="1"/>
</dbReference>
<keyword evidence="1" id="KW-0175">Coiled coil</keyword>
<dbReference type="Pfam" id="PF02661">
    <property type="entry name" value="Fic"/>
    <property type="match status" value="1"/>
</dbReference>
<keyword evidence="4" id="KW-1185">Reference proteome</keyword>
<dbReference type="AlphaFoldDB" id="A0A0A8BAY0"/>
<protein>
    <recommendedName>
        <fullName evidence="2">Fido domain-containing protein</fullName>
    </recommendedName>
</protein>
<dbReference type="Proteomes" id="UP000031121">
    <property type="component" value="Chromosome"/>
</dbReference>
<dbReference type="PROSITE" id="PS51459">
    <property type="entry name" value="FIDO"/>
    <property type="match status" value="1"/>
</dbReference>
<feature type="coiled-coil region" evidence="1">
    <location>
        <begin position="22"/>
        <end position="55"/>
    </location>
</feature>
<dbReference type="RefSeq" id="WP_039689576.1">
    <property type="nucleotide sequence ID" value="NZ_CP009302.1"/>
</dbReference>
<evidence type="ECO:0000259" key="2">
    <source>
        <dbReference type="PROSITE" id="PS51459"/>
    </source>
</evidence>
<dbReference type="InterPro" id="IPR036597">
    <property type="entry name" value="Fido-like_dom_sf"/>
</dbReference>
<sequence>MYEPHFIASHGFVLSGATLAELSRAEMELSRLEARVELDRSREALSQNLARLEAIATLRIDGEKPLIEDLLRISSRYEIMNLENIEDGGEGLRIDEFLALGQHGFSRSAIDAFKYLETIKWIVRTVDESFRFTPDFLLDIHSMCLFGNRAAQSGIAFRSRPHSCGKASQTVSMSYLPPDPSRVLDFIDDLCLFENRNLYSPIAQAALAHFQFEGIKPFKTALDRTGRAMSHAIMRRRGFFRKTVVPIALMPAIDTRAHAIRLLPYQRGSEMQGRSKAHVLDEWVRFCAHSSHVAAMAMRTHLETCTALERHWRNRMGKISKGSAVEELILAFIGNPLMTVSHASRLIGRGISATNDAMNRLLQEGIVHCEELPGARNRLFVADESIVLLDRMERCMTQKDPISRDDALFDFSGAV</sequence>
<dbReference type="Gene3D" id="1.10.3290.10">
    <property type="entry name" value="Fido-like domain"/>
    <property type="match status" value="1"/>
</dbReference>
<evidence type="ECO:0000313" key="3">
    <source>
        <dbReference type="EMBL" id="AJC12337.1"/>
    </source>
</evidence>
<reference evidence="4" key="1">
    <citation type="submission" date="2014-08" db="EMBL/GenBank/DDBJ databases">
        <title>Coriobacteriaceae sp. complete genome.</title>
        <authorList>
            <person name="Looft T."/>
            <person name="Bayles D.O."/>
            <person name="Stanton T.B."/>
        </authorList>
    </citation>
    <scope>NUCLEOTIDE SEQUENCE [LARGE SCALE GENOMIC DNA]</scope>
    <source>
        <strain evidence="4">68-1-3</strain>
    </source>
</reference>
<dbReference type="HOGENOM" id="CLU_047250_1_0_11"/>
<evidence type="ECO:0000313" key="4">
    <source>
        <dbReference type="Proteomes" id="UP000031121"/>
    </source>
</evidence>
<dbReference type="KEGG" id="cbac:JI75_06385"/>
<name>A0A0A8BAY0_9ACTN</name>
<dbReference type="OrthoDB" id="9813719at2"/>
<organism evidence="3 4">
    <name type="scientific">Berryella intestinalis</name>
    <dbReference type="NCBI Taxonomy" id="1531429"/>
    <lineage>
        <taxon>Bacteria</taxon>
        <taxon>Bacillati</taxon>
        <taxon>Actinomycetota</taxon>
        <taxon>Coriobacteriia</taxon>
        <taxon>Eggerthellales</taxon>
        <taxon>Eggerthellaceae</taxon>
        <taxon>Berryella</taxon>
    </lineage>
</organism>
<reference evidence="3 4" key="2">
    <citation type="journal article" date="2015" name="Genome Announc.">
        <title>Complete Genome Sequence of Coriobacteriaceae Strain 68-1-3, a Novel Mucus-Degrading Isolate from the Swine Intestinal Tract.</title>
        <authorList>
            <person name="Looft T."/>
            <person name="Bayles D.O."/>
            <person name="Alt D.P."/>
            <person name="Stanton T.B."/>
        </authorList>
    </citation>
    <scope>NUCLEOTIDE SEQUENCE [LARGE SCALE GENOMIC DNA]</scope>
    <source>
        <strain evidence="3 4">68-1-3</strain>
    </source>
</reference>
<dbReference type="InterPro" id="IPR003812">
    <property type="entry name" value="Fido"/>
</dbReference>
<dbReference type="STRING" id="1531429.JI75_06385"/>
<accession>A0A0A8BAY0</accession>
<evidence type="ECO:0000256" key="1">
    <source>
        <dbReference type="SAM" id="Coils"/>
    </source>
</evidence>
<proteinExistence type="predicted"/>